<comment type="caution">
    <text evidence="1">The sequence shown here is derived from an EMBL/GenBank/DDBJ whole genome shotgun (WGS) entry which is preliminary data.</text>
</comment>
<dbReference type="EMBL" id="LBVL01000006">
    <property type="protein sequence ID" value="KKQ85475.1"/>
    <property type="molecule type" value="Genomic_DNA"/>
</dbReference>
<reference evidence="1 2" key="1">
    <citation type="journal article" date="2015" name="Nature">
        <title>rRNA introns, odd ribosomes, and small enigmatic genomes across a large radiation of phyla.</title>
        <authorList>
            <person name="Brown C.T."/>
            <person name="Hug L.A."/>
            <person name="Thomas B.C."/>
            <person name="Sharon I."/>
            <person name="Castelle C.J."/>
            <person name="Singh A."/>
            <person name="Wilkins M.J."/>
            <person name="Williams K.H."/>
            <person name="Banfield J.F."/>
        </authorList>
    </citation>
    <scope>NUCLEOTIDE SEQUENCE [LARGE SCALE GENOMIC DNA]</scope>
</reference>
<organism evidence="1 2">
    <name type="scientific">Candidatus Woesebacteria bacterium GW2011_GWB1_38_8</name>
    <dbReference type="NCBI Taxonomy" id="1618570"/>
    <lineage>
        <taxon>Bacteria</taxon>
        <taxon>Candidatus Woeseibacteriota</taxon>
    </lineage>
</organism>
<proteinExistence type="predicted"/>
<gene>
    <name evidence="1" type="ORF">UT08_C0006G0058</name>
</gene>
<dbReference type="Proteomes" id="UP000034081">
    <property type="component" value="Unassembled WGS sequence"/>
</dbReference>
<accession>A0A0G0LC66</accession>
<evidence type="ECO:0000313" key="1">
    <source>
        <dbReference type="EMBL" id="KKQ85475.1"/>
    </source>
</evidence>
<protein>
    <submittedName>
        <fullName evidence="1">Uncharacterized protein</fullName>
    </submittedName>
</protein>
<dbReference type="STRING" id="1618570.UT08_C0006G0058"/>
<name>A0A0G0LC66_9BACT</name>
<sequence length="152" mass="17274">MSERKIKSKDASIANVKRLFSNAPDKDTISIEDAFIAWDRPNPEDVEANKAWLSNMLYHLKYHNLLTPVYSFSSGRKKLEKLQLTLEGKKALGRIEGEQNSEIGSITSSKKADESHSFIDVMKIIAKLREDNPEYDITFDVKLKSNGLREEG</sequence>
<dbReference type="AlphaFoldDB" id="A0A0G0LC66"/>
<evidence type="ECO:0000313" key="2">
    <source>
        <dbReference type="Proteomes" id="UP000034081"/>
    </source>
</evidence>